<dbReference type="AlphaFoldDB" id="W7YLP1"/>
<dbReference type="SUPFAM" id="SSF63829">
    <property type="entry name" value="Calcium-dependent phosphotriesterase"/>
    <property type="match status" value="1"/>
</dbReference>
<reference evidence="3 4" key="1">
    <citation type="journal article" date="2014" name="Genome Announc.">
        <title>Draft Genome Sequence of Cytophaga fermentans JCM 21142T, a Facultative Anaerobe Isolated from Marine Mud.</title>
        <authorList>
            <person name="Starns D."/>
            <person name="Oshima K."/>
            <person name="Suda W."/>
            <person name="Iino T."/>
            <person name="Yuki M."/>
            <person name="Inoue J."/>
            <person name="Kitamura K."/>
            <person name="Iida T."/>
            <person name="Darby A."/>
            <person name="Hattori M."/>
            <person name="Ohkuma M."/>
        </authorList>
    </citation>
    <scope>NUCLEOTIDE SEQUENCE [LARGE SCALE GENOMIC DNA]</scope>
    <source>
        <strain evidence="3 4">JCM 21142</strain>
    </source>
</reference>
<dbReference type="Pfam" id="PF03992">
    <property type="entry name" value="ABM"/>
    <property type="match status" value="2"/>
</dbReference>
<dbReference type="InterPro" id="IPR011008">
    <property type="entry name" value="Dimeric_a/b-barrel"/>
</dbReference>
<evidence type="ECO:0000313" key="4">
    <source>
        <dbReference type="Proteomes" id="UP000019402"/>
    </source>
</evidence>
<feature type="signal peptide" evidence="1">
    <location>
        <begin position="1"/>
        <end position="19"/>
    </location>
</feature>
<feature type="chain" id="PRO_5004904446" evidence="1">
    <location>
        <begin position="20"/>
        <end position="770"/>
    </location>
</feature>
<dbReference type="GO" id="GO:0003824">
    <property type="term" value="F:catalytic activity"/>
    <property type="evidence" value="ECO:0007669"/>
    <property type="project" value="TreeGrafter"/>
</dbReference>
<dbReference type="Gene3D" id="3.30.70.100">
    <property type="match status" value="1"/>
</dbReference>
<proteinExistence type="predicted"/>
<dbReference type="Proteomes" id="UP000019402">
    <property type="component" value="Unassembled WGS sequence"/>
</dbReference>
<keyword evidence="1" id="KW-0732">Signal</keyword>
<feature type="domain" description="ABM" evidence="2">
    <location>
        <begin position="138"/>
        <end position="229"/>
    </location>
</feature>
<dbReference type="eggNOG" id="COG3391">
    <property type="taxonomic scope" value="Bacteria"/>
</dbReference>
<dbReference type="EMBL" id="BAMD01000093">
    <property type="protein sequence ID" value="GAF05521.1"/>
    <property type="molecule type" value="Genomic_DNA"/>
</dbReference>
<accession>W7YLP1</accession>
<dbReference type="PANTHER" id="PTHR33336">
    <property type="entry name" value="QUINOL MONOOXYGENASE YGIN-RELATED"/>
    <property type="match status" value="1"/>
</dbReference>
<dbReference type="InterPro" id="IPR050744">
    <property type="entry name" value="AI-2_Isomerase_LsrG"/>
</dbReference>
<dbReference type="InterPro" id="IPR011042">
    <property type="entry name" value="6-blade_b-propeller_TolB-like"/>
</dbReference>
<gene>
    <name evidence="3" type="ORF">JCM21142_104258</name>
</gene>
<dbReference type="OrthoDB" id="7675395at2"/>
<name>W7YLP1_9BACT</name>
<dbReference type="SUPFAM" id="SSF54909">
    <property type="entry name" value="Dimeric alpha+beta barrel"/>
    <property type="match status" value="2"/>
</dbReference>
<dbReference type="PANTHER" id="PTHR33336:SF15">
    <property type="entry name" value="ABM DOMAIN-CONTAINING PROTEIN"/>
    <property type="match status" value="1"/>
</dbReference>
<dbReference type="eggNOG" id="COG1359">
    <property type="taxonomic scope" value="Bacteria"/>
</dbReference>
<dbReference type="Gene3D" id="2.120.10.30">
    <property type="entry name" value="TolB, C-terminal domain"/>
    <property type="match status" value="1"/>
</dbReference>
<evidence type="ECO:0000313" key="3">
    <source>
        <dbReference type="EMBL" id="GAF05521.1"/>
    </source>
</evidence>
<comment type="caution">
    <text evidence="3">The sequence shown here is derived from an EMBL/GenBank/DDBJ whole genome shotgun (WGS) entry which is preliminary data.</text>
</comment>
<dbReference type="InterPro" id="IPR007138">
    <property type="entry name" value="ABM_dom"/>
</dbReference>
<feature type="domain" description="ABM" evidence="2">
    <location>
        <begin position="28"/>
        <end position="117"/>
    </location>
</feature>
<dbReference type="RefSeq" id="WP_052522363.1">
    <property type="nucleotide sequence ID" value="NZ_BAMD01000093.1"/>
</dbReference>
<dbReference type="PROSITE" id="PS51725">
    <property type="entry name" value="ABM"/>
    <property type="match status" value="2"/>
</dbReference>
<sequence>MMRKLVTMLLCCVSLLTNAQDVNSNKMFNLLAKFTVKPEFISGFKEACIHSVYESRKEAGNIEMKLYADDNKDNVFYVYSRWDNRGAYEYHKTLPHSKNMAKVAKATLLTLPEIMTLGLTQPVTVRGTKQVNTDDQEETLFFIFKIKDGYRDKIIKRFQTHVEKSRTEAGNLLFEFYTIDGDENTFVVYENWRNKSVLFDVHLKTPYSEETGALMNEAMVGEMGQYMNFVTELVSNTSEAITKKWEAKGFQFPESIVADPTSDWIYVSNIVSREAPGYISRISKNGKVVDYNWIGGLNQPCGLAIFDDKLYVGDQDKVHIIDIEKAQVIRSLSFVGALSFNDVAIGKNGKVFISDLMSGRIFTIINNKLEVWIENAEFSHPNGLYVDNGNLIVADLGDKLNPDASPQTPGSVYKVNMADKSVEIIKSGFHLGGLDGVTKVGDKYIVTNNSGGELYAVSDKERMLLGTLGRGIADLCAEGNTIYVPNFTGTVNSFTVKSENKTMEKKGSFELIDLGEVKLHAYKTNDMMNDYVLILEKEGKAVMIESPAFWDNFDELRVYLADNKIKVDAIFPSYHPLGASFINTNELADMDVYFTQHVLDYWKSGFGAVMKAGIPKAFGDKVDTSMYKPTVVLKEGETEVAGIKMVITKSYDGFDIEIPEINAVYVHILGHDTHSEILGHEHLESSIKNFKKYLAKGYTNYLSSHYKPETKADMQTKLAYLKEMKKIVSISHTAEEFTQAMYEAFPNYKEGYLPATTRSFFTQEPQGDKH</sequence>
<protein>
    <submittedName>
        <fullName evidence="3">Autoinducer-2 (AI-2) modifying protein LsrG</fullName>
    </submittedName>
</protein>
<keyword evidence="4" id="KW-1185">Reference proteome</keyword>
<evidence type="ECO:0000256" key="1">
    <source>
        <dbReference type="SAM" id="SignalP"/>
    </source>
</evidence>
<dbReference type="STRING" id="869213.GCA_000517085_00377"/>
<evidence type="ECO:0000259" key="2">
    <source>
        <dbReference type="PROSITE" id="PS51725"/>
    </source>
</evidence>
<organism evidence="3 4">
    <name type="scientific">Saccharicrinis fermentans DSM 9555 = JCM 21142</name>
    <dbReference type="NCBI Taxonomy" id="869213"/>
    <lineage>
        <taxon>Bacteria</taxon>
        <taxon>Pseudomonadati</taxon>
        <taxon>Bacteroidota</taxon>
        <taxon>Bacteroidia</taxon>
        <taxon>Marinilabiliales</taxon>
        <taxon>Marinilabiliaceae</taxon>
        <taxon>Saccharicrinis</taxon>
    </lineage>
</organism>